<dbReference type="OrthoDB" id="6616920at2759"/>
<name>A0A5E4LYQ7_9HEMI</name>
<reference evidence="1 2" key="1">
    <citation type="submission" date="2019-08" db="EMBL/GenBank/DDBJ databases">
        <authorList>
            <person name="Alioto T."/>
            <person name="Alioto T."/>
            <person name="Gomez Garrido J."/>
        </authorList>
    </citation>
    <scope>NUCLEOTIDE SEQUENCE [LARGE SCALE GENOMIC DNA]</scope>
</reference>
<dbReference type="EMBL" id="CABPRJ010000004">
    <property type="protein sequence ID" value="VVC24701.1"/>
    <property type="molecule type" value="Genomic_DNA"/>
</dbReference>
<protein>
    <submittedName>
        <fullName evidence="1">Uncharacterized protein</fullName>
    </submittedName>
</protein>
<dbReference type="Proteomes" id="UP000325440">
    <property type="component" value="Unassembled WGS sequence"/>
</dbReference>
<organism evidence="1 2">
    <name type="scientific">Cinara cedri</name>
    <dbReference type="NCBI Taxonomy" id="506608"/>
    <lineage>
        <taxon>Eukaryota</taxon>
        <taxon>Metazoa</taxon>
        <taxon>Ecdysozoa</taxon>
        <taxon>Arthropoda</taxon>
        <taxon>Hexapoda</taxon>
        <taxon>Insecta</taxon>
        <taxon>Pterygota</taxon>
        <taxon>Neoptera</taxon>
        <taxon>Paraneoptera</taxon>
        <taxon>Hemiptera</taxon>
        <taxon>Sternorrhyncha</taxon>
        <taxon>Aphidomorpha</taxon>
        <taxon>Aphidoidea</taxon>
        <taxon>Aphididae</taxon>
        <taxon>Lachninae</taxon>
        <taxon>Cinara</taxon>
    </lineage>
</organism>
<gene>
    <name evidence="1" type="ORF">CINCED_3A001432</name>
</gene>
<sequence>MRRYTEQSSCTNCRCNGKNDQKFSGILILSPEGESKQTCSDKIYKIYEENPPWVVKKIQATDSSLPEKQMDWNIPEDNNSQDSFMSVSSEEIDSCYSDVSVIDNQDIINEKIARFLEWGIKESIQKHINESYPGSFNPDQSQHRLLSGLDENDQHPEDKTNNIEKTNSCHVNWNEYVEYYRYPVESSLSTIDVNTHPLKNEEIIRTRSQPNLSDDYNFNPNDTDIQQNNSEDGLWNNHTYHTNSFKHQANSTHLNQCLCEYNKYGDHLSSHSNKKDEQFDFNHSKKYTNWHKDDSNMNRIPYHNNSEIPKPFLNNQNSFDSFIYTNADKINNNSNSCQCSTSTKSSIEKYSIKEDQKINQHKFDNLKSDRIKKINNSSINITSKKDHDCHLCGYYHNTDKNSDDSKNSIKSRNKQLRQLLGLKPDEKNVLVMLKL</sequence>
<evidence type="ECO:0000313" key="2">
    <source>
        <dbReference type="Proteomes" id="UP000325440"/>
    </source>
</evidence>
<evidence type="ECO:0000313" key="1">
    <source>
        <dbReference type="EMBL" id="VVC24701.1"/>
    </source>
</evidence>
<proteinExistence type="predicted"/>
<keyword evidence="2" id="KW-1185">Reference proteome</keyword>
<dbReference type="AlphaFoldDB" id="A0A5E4LYQ7"/>
<accession>A0A5E4LYQ7</accession>